<dbReference type="Proteomes" id="UP000001021">
    <property type="component" value="Chromosome"/>
</dbReference>
<reference evidence="2 3" key="1">
    <citation type="journal article" date="2006" name="J. Bacteriol.">
        <title>Comparative genomic analysis of three strains of Ehrlichia ruminantium reveals an active process of genome size plasticity.</title>
        <authorList>
            <person name="Frutos R."/>
            <person name="Viari A."/>
            <person name="Ferraz C."/>
            <person name="Morgat A."/>
            <person name="Eychenie S."/>
            <person name="Kandassami Y."/>
            <person name="Chantal I."/>
            <person name="Bensaid A."/>
            <person name="Coissac E."/>
            <person name="Vachiery N."/>
            <person name="Demaille J."/>
            <person name="Martinez D."/>
        </authorList>
    </citation>
    <scope>NUCLEOTIDE SEQUENCE [LARGE SCALE GENOMIC DNA]</scope>
    <source>
        <strain evidence="2 3">Welgevonden</strain>
    </source>
</reference>
<accession>A0A0H3M1B1</accession>
<dbReference type="KEGG" id="erw:ERWE_CDS_05170"/>
<evidence type="ECO:0000313" key="2">
    <source>
        <dbReference type="EMBL" id="CAI27011.1"/>
    </source>
</evidence>
<dbReference type="InterPro" id="IPR016156">
    <property type="entry name" value="FAD/NAD-linked_Rdtase_dimer_sf"/>
</dbReference>
<dbReference type="RefSeq" id="WP_011256102.1">
    <property type="nucleotide sequence ID" value="NC_005295.2"/>
</dbReference>
<evidence type="ECO:0000259" key="1">
    <source>
        <dbReference type="Pfam" id="PF02852"/>
    </source>
</evidence>
<dbReference type="GeneID" id="43445926"/>
<feature type="domain" description="Pyridine nucleotide-disulphide oxidoreductase dimerisation" evidence="1">
    <location>
        <begin position="5"/>
        <end position="42"/>
    </location>
</feature>
<dbReference type="AlphaFoldDB" id="A0A0H3M1B1"/>
<protein>
    <submittedName>
        <fullName evidence="2">Dihydrolipoamide dehydrogenase</fullName>
    </submittedName>
</protein>
<evidence type="ECO:0000313" key="3">
    <source>
        <dbReference type="Proteomes" id="UP000001021"/>
    </source>
</evidence>
<dbReference type="Pfam" id="PF02852">
    <property type="entry name" value="Pyr_redox_dim"/>
    <property type="match status" value="1"/>
</dbReference>
<keyword evidence="3" id="KW-1185">Reference proteome</keyword>
<dbReference type="HOGENOM" id="CLU_3250792_0_0_5"/>
<sequence>MLFHTVICTHLAVASIGKTEKSLKNINYMYNVGRFSFSANGR</sequence>
<organism evidence="2 3">
    <name type="scientific">Ehrlichia ruminantium (strain Welgevonden)</name>
    <dbReference type="NCBI Taxonomy" id="254945"/>
    <lineage>
        <taxon>Bacteria</taxon>
        <taxon>Pseudomonadati</taxon>
        <taxon>Pseudomonadota</taxon>
        <taxon>Alphaproteobacteria</taxon>
        <taxon>Rickettsiales</taxon>
        <taxon>Anaplasmataceae</taxon>
        <taxon>Ehrlichia</taxon>
    </lineage>
</organism>
<proteinExistence type="predicted"/>
<dbReference type="EMBL" id="CR925678">
    <property type="protein sequence ID" value="CAI27011.1"/>
    <property type="molecule type" value="Genomic_DNA"/>
</dbReference>
<dbReference type="InterPro" id="IPR004099">
    <property type="entry name" value="Pyr_nucl-diS_OxRdtase_dimer"/>
</dbReference>
<dbReference type="SUPFAM" id="SSF55424">
    <property type="entry name" value="FAD/NAD-linked reductases, dimerisation (C-terminal) domain"/>
    <property type="match status" value="1"/>
</dbReference>
<name>A0A0H3M1B1_EHRRW</name>
<dbReference type="Gene3D" id="3.30.390.30">
    <property type="match status" value="1"/>
</dbReference>
<gene>
    <name evidence="2" type="primary">lpd</name>
    <name evidence="2" type="ordered locus">ERWE_CDS_05170</name>
</gene>